<proteinExistence type="predicted"/>
<feature type="domain" description="SIS" evidence="5">
    <location>
        <begin position="161"/>
        <end position="301"/>
    </location>
</feature>
<organism evidence="6 7">
    <name type="scientific">Mesorhizobium abyssinicae</name>
    <dbReference type="NCBI Taxonomy" id="1209958"/>
    <lineage>
        <taxon>Bacteria</taxon>
        <taxon>Pseudomonadati</taxon>
        <taxon>Pseudomonadota</taxon>
        <taxon>Alphaproteobacteria</taxon>
        <taxon>Hyphomicrobiales</taxon>
        <taxon>Phyllobacteriaceae</taxon>
        <taxon>Mesorhizobium</taxon>
    </lineage>
</organism>
<feature type="domain" description="HTH rpiR-type" evidence="4">
    <location>
        <begin position="38"/>
        <end position="114"/>
    </location>
</feature>
<dbReference type="SUPFAM" id="SSF53697">
    <property type="entry name" value="SIS domain"/>
    <property type="match status" value="1"/>
</dbReference>
<dbReference type="InterPro" id="IPR035472">
    <property type="entry name" value="RpiR-like_SIS"/>
</dbReference>
<name>A0ABU5AT76_9HYPH</name>
<dbReference type="PANTHER" id="PTHR30514:SF18">
    <property type="entry name" value="RPIR-FAMILY TRANSCRIPTIONAL REGULATOR"/>
    <property type="match status" value="1"/>
</dbReference>
<dbReference type="PROSITE" id="PS51071">
    <property type="entry name" value="HTH_RPIR"/>
    <property type="match status" value="1"/>
</dbReference>
<dbReference type="InterPro" id="IPR000281">
    <property type="entry name" value="HTH_RpiR"/>
</dbReference>
<dbReference type="InterPro" id="IPR046348">
    <property type="entry name" value="SIS_dom_sf"/>
</dbReference>
<dbReference type="InterPro" id="IPR001347">
    <property type="entry name" value="SIS_dom"/>
</dbReference>
<dbReference type="InterPro" id="IPR047640">
    <property type="entry name" value="RpiR-like"/>
</dbReference>
<dbReference type="CDD" id="cd05013">
    <property type="entry name" value="SIS_RpiR"/>
    <property type="match status" value="1"/>
</dbReference>
<evidence type="ECO:0000313" key="6">
    <source>
        <dbReference type="EMBL" id="MDX8540394.1"/>
    </source>
</evidence>
<evidence type="ECO:0000256" key="1">
    <source>
        <dbReference type="ARBA" id="ARBA00023015"/>
    </source>
</evidence>
<dbReference type="Gene3D" id="3.40.50.10490">
    <property type="entry name" value="Glucose-6-phosphate isomerase like protein, domain 1"/>
    <property type="match status" value="1"/>
</dbReference>
<comment type="caution">
    <text evidence="6">The sequence shown here is derived from an EMBL/GenBank/DDBJ whole genome shotgun (WGS) entry which is preliminary data.</text>
</comment>
<dbReference type="Proteomes" id="UP001276564">
    <property type="component" value="Unassembled WGS sequence"/>
</dbReference>
<keyword evidence="7" id="KW-1185">Reference proteome</keyword>
<keyword evidence="3" id="KW-0804">Transcription</keyword>
<keyword evidence="2" id="KW-0238">DNA-binding</keyword>
<dbReference type="InterPro" id="IPR036388">
    <property type="entry name" value="WH-like_DNA-bd_sf"/>
</dbReference>
<gene>
    <name evidence="6" type="ORF">RFM23_22495</name>
</gene>
<dbReference type="Pfam" id="PF01380">
    <property type="entry name" value="SIS"/>
    <property type="match status" value="1"/>
</dbReference>
<dbReference type="Gene3D" id="1.10.10.10">
    <property type="entry name" value="Winged helix-like DNA-binding domain superfamily/Winged helix DNA-binding domain"/>
    <property type="match status" value="1"/>
</dbReference>
<evidence type="ECO:0000256" key="2">
    <source>
        <dbReference type="ARBA" id="ARBA00023125"/>
    </source>
</evidence>
<accession>A0ABU5AT76</accession>
<dbReference type="PANTHER" id="PTHR30514">
    <property type="entry name" value="GLUCOKINASE"/>
    <property type="match status" value="1"/>
</dbReference>
<evidence type="ECO:0000313" key="7">
    <source>
        <dbReference type="Proteomes" id="UP001276564"/>
    </source>
</evidence>
<dbReference type="InterPro" id="IPR009057">
    <property type="entry name" value="Homeodomain-like_sf"/>
</dbReference>
<evidence type="ECO:0000259" key="4">
    <source>
        <dbReference type="PROSITE" id="PS51071"/>
    </source>
</evidence>
<dbReference type="EMBL" id="JAVIIP010000013">
    <property type="protein sequence ID" value="MDX8540394.1"/>
    <property type="molecule type" value="Genomic_DNA"/>
</dbReference>
<dbReference type="PROSITE" id="PS51464">
    <property type="entry name" value="SIS"/>
    <property type="match status" value="1"/>
</dbReference>
<evidence type="ECO:0000259" key="5">
    <source>
        <dbReference type="PROSITE" id="PS51464"/>
    </source>
</evidence>
<keyword evidence="1" id="KW-0805">Transcription regulation</keyword>
<dbReference type="RefSeq" id="WP_245494441.1">
    <property type="nucleotide sequence ID" value="NZ_JARAKC010000001.1"/>
</dbReference>
<dbReference type="SUPFAM" id="SSF46689">
    <property type="entry name" value="Homeodomain-like"/>
    <property type="match status" value="1"/>
</dbReference>
<dbReference type="Pfam" id="PF01418">
    <property type="entry name" value="HTH_6"/>
    <property type="match status" value="1"/>
</dbReference>
<protein>
    <submittedName>
        <fullName evidence="6">MurR/RpiR family transcriptional regulator</fullName>
    </submittedName>
</protein>
<sequence length="325" mass="34836">MKVHLEYLSHTSSNCCVGHVLGVTCEAGEWGISDMEKGPLAELLVERFENMPPQLRVAARFVLDHPKDVALMSMREQAHQAGVSHSTMMRLARWLGLDGYEDMRSLYARALRETIAGEPARQGIKQHGDPGYSTVGVVADTLAAQIASLGEYGSAVQFIAAAGLLARSSNLFVLATRSAYPVAGHFAHIMSFLAGGDRKVTLVGEMGGPGLDVLQQAGRGDVLLAIAMSPYERTTIDVARQSVRQGVGVVAITDSSVSPLARIARETIIVTSNSQSFFRSLAPAFAAVEILAALTAAQSEVDAADRIKQSEEQLAAFGIYWKPPR</sequence>
<evidence type="ECO:0000256" key="3">
    <source>
        <dbReference type="ARBA" id="ARBA00023163"/>
    </source>
</evidence>
<reference evidence="6 7" key="1">
    <citation type="submission" date="2023-08" db="EMBL/GenBank/DDBJ databases">
        <title>Implementing the SeqCode for naming new Mesorhizobium species isolated from Vachellia karroo root nodules.</title>
        <authorList>
            <person name="Van Lill M."/>
        </authorList>
    </citation>
    <scope>NUCLEOTIDE SEQUENCE [LARGE SCALE GENOMIC DNA]</scope>
    <source>
        <strain evidence="6 7">VK4B</strain>
    </source>
</reference>